<accession>A0A5N1IQ53</accession>
<proteinExistence type="predicted"/>
<dbReference type="Proteomes" id="UP000326570">
    <property type="component" value="Unassembled WGS sequence"/>
</dbReference>
<evidence type="ECO:0000313" key="1">
    <source>
        <dbReference type="EMBL" id="KAA9331888.1"/>
    </source>
</evidence>
<gene>
    <name evidence="1" type="ORF">F0P94_13905</name>
</gene>
<comment type="caution">
    <text evidence="1">The sequence shown here is derived from an EMBL/GenBank/DDBJ whole genome shotgun (WGS) entry which is preliminary data.</text>
</comment>
<name>A0A5N1IQ53_9BACT</name>
<dbReference type="Gene3D" id="1.10.357.10">
    <property type="entry name" value="Tetracycline Repressor, domain 2"/>
    <property type="match status" value="1"/>
</dbReference>
<dbReference type="InterPro" id="IPR009057">
    <property type="entry name" value="Homeodomain-like_sf"/>
</dbReference>
<dbReference type="SUPFAM" id="SSF48498">
    <property type="entry name" value="Tetracyclin repressor-like, C-terminal domain"/>
    <property type="match status" value="1"/>
</dbReference>
<dbReference type="AlphaFoldDB" id="A0A5N1IQ53"/>
<evidence type="ECO:0000313" key="2">
    <source>
        <dbReference type="Proteomes" id="UP000326570"/>
    </source>
</evidence>
<keyword evidence="2" id="KW-1185">Reference proteome</keyword>
<dbReference type="InterPro" id="IPR036271">
    <property type="entry name" value="Tet_transcr_reg_TetR-rel_C_sf"/>
</dbReference>
<organism evidence="1 2">
    <name type="scientific">Adhaeribacter soli</name>
    <dbReference type="NCBI Taxonomy" id="2607655"/>
    <lineage>
        <taxon>Bacteria</taxon>
        <taxon>Pseudomonadati</taxon>
        <taxon>Bacteroidota</taxon>
        <taxon>Cytophagia</taxon>
        <taxon>Cytophagales</taxon>
        <taxon>Hymenobacteraceae</taxon>
        <taxon>Adhaeribacter</taxon>
    </lineage>
</organism>
<dbReference type="EMBL" id="VTWT01000007">
    <property type="protein sequence ID" value="KAA9331888.1"/>
    <property type="molecule type" value="Genomic_DNA"/>
</dbReference>
<reference evidence="1 2" key="1">
    <citation type="submission" date="2019-09" db="EMBL/GenBank/DDBJ databases">
        <title>Genome sequence of Adhaeribacter sp. M2.</title>
        <authorList>
            <person name="Srinivasan S."/>
        </authorList>
    </citation>
    <scope>NUCLEOTIDE SEQUENCE [LARGE SCALE GENOMIC DNA]</scope>
    <source>
        <strain evidence="1 2">M2</strain>
    </source>
</reference>
<dbReference type="SUPFAM" id="SSF46689">
    <property type="entry name" value="Homeodomain-like"/>
    <property type="match status" value="1"/>
</dbReference>
<protein>
    <submittedName>
        <fullName evidence="1">TetR/AcrR family transcriptional regulator</fullName>
    </submittedName>
</protein>
<dbReference type="RefSeq" id="WP_150904497.1">
    <property type="nucleotide sequence ID" value="NZ_VTWT01000007.1"/>
</dbReference>
<sequence>MTFKETILEEILALFQREGIEANSEEELRNKLDISQATYNELFAGKEDLVRQTVLFDLEQQKEKHQKLLQDVKNPIEEILILLQDGIQNMQKTNPQYVVDLQQNYPAAWGIALNHLNTYSYHEVYDILNRGVQEGVFRKDLNLQLVTKIILEMITLLLNPQVFPPERYNLAEVFRSIYLYYIRGLCTENGAKNADAYFAKYNL</sequence>